<dbReference type="AlphaFoldDB" id="A0A381KNI2"/>
<gene>
    <name evidence="1" type="ORF">NCTC12119_04877</name>
</gene>
<sequence length="396" mass="45301">MKLFRLFSNEVSGIPAFFIQANDKNQAERIRQHLAPFLRDDIQPLAVGESVVIPTLSHALVSLAPWRGNDNSGTQSFRMDVNGLQLVTAVSDNQTQDVADFCRNFNVGLNIPESASQQSESVSQLVKLKQVDGIHFYSVWFTPVEGEDEYQLFIEARVTDMRTLAASLFSRVFRCPSDYRVDEKALCHMSLPVINIMRYKTDAVDYVYELVFIFKGISLTSPVGAYNFRNVLMLCENFGVQPAFNFDTNSVPFIRRELMILKEVTVYTRCGSPDDVRSFADDKEKQLIDRLMTQVQLAAELTPARHGRQFNGILVDASPSGSTTGFIFYSEPDFPQGQFVRTGEVVSWGTTFNGIRYIETIDGYRFIITFYHENWMHSLREFIRVNESYFSLYRWS</sequence>
<dbReference type="EMBL" id="UIGI01000002">
    <property type="protein sequence ID" value="SUY92848.1"/>
    <property type="molecule type" value="Genomic_DNA"/>
</dbReference>
<organism evidence="1 2">
    <name type="scientific">Buttiauxella agrestis</name>
    <dbReference type="NCBI Taxonomy" id="82977"/>
    <lineage>
        <taxon>Bacteria</taxon>
        <taxon>Pseudomonadati</taxon>
        <taxon>Pseudomonadota</taxon>
        <taxon>Gammaproteobacteria</taxon>
        <taxon>Enterobacterales</taxon>
        <taxon>Enterobacteriaceae</taxon>
        <taxon>Buttiauxella</taxon>
    </lineage>
</organism>
<reference evidence="1 2" key="1">
    <citation type="submission" date="2018-06" db="EMBL/GenBank/DDBJ databases">
        <authorList>
            <consortium name="Pathogen Informatics"/>
            <person name="Doyle S."/>
        </authorList>
    </citation>
    <scope>NUCLEOTIDE SEQUENCE [LARGE SCALE GENOMIC DNA]</scope>
    <source>
        <strain evidence="1 2">NCTC12119</strain>
    </source>
</reference>
<proteinExistence type="predicted"/>
<accession>A0A381KNI2</accession>
<protein>
    <submittedName>
        <fullName evidence="1">Uncharacterized protein</fullName>
    </submittedName>
</protein>
<dbReference type="RefSeq" id="WP_115632079.1">
    <property type="nucleotide sequence ID" value="NZ_UIGI01000002.1"/>
</dbReference>
<evidence type="ECO:0000313" key="2">
    <source>
        <dbReference type="Proteomes" id="UP000255528"/>
    </source>
</evidence>
<dbReference type="Proteomes" id="UP000255528">
    <property type="component" value="Unassembled WGS sequence"/>
</dbReference>
<evidence type="ECO:0000313" key="1">
    <source>
        <dbReference type="EMBL" id="SUY92848.1"/>
    </source>
</evidence>
<name>A0A381KNI2_9ENTR</name>